<evidence type="ECO:0000256" key="7">
    <source>
        <dbReference type="ARBA" id="ARBA00035120"/>
    </source>
</evidence>
<keyword evidence="12" id="KW-1185">Reference proteome</keyword>
<keyword evidence="10" id="KW-0406">Ion transport</keyword>
<name>A0AA41XJL2_9MICO</name>
<protein>
    <recommendedName>
        <fullName evidence="10">Fluoride-specific ion channel FluC</fullName>
    </recommendedName>
</protein>
<feature type="transmembrane region" description="Helical" evidence="10">
    <location>
        <begin position="101"/>
        <end position="123"/>
    </location>
</feature>
<evidence type="ECO:0000256" key="5">
    <source>
        <dbReference type="ARBA" id="ARBA00023136"/>
    </source>
</evidence>
<keyword evidence="2 10" id="KW-1003">Cell membrane</keyword>
<keyword evidence="6 10" id="KW-0407">Ion channel</keyword>
<dbReference type="AlphaFoldDB" id="A0AA41XJL2"/>
<feature type="binding site" evidence="10">
    <location>
        <position position="76"/>
    </location>
    <ligand>
        <name>Na(+)</name>
        <dbReference type="ChEBI" id="CHEBI:29101"/>
        <note>structural</note>
    </ligand>
</feature>
<evidence type="ECO:0000256" key="4">
    <source>
        <dbReference type="ARBA" id="ARBA00022989"/>
    </source>
</evidence>
<feature type="transmembrane region" description="Helical" evidence="10">
    <location>
        <begin position="61"/>
        <end position="81"/>
    </location>
</feature>
<dbReference type="EMBL" id="JANLCK010000014">
    <property type="protein sequence ID" value="MCS5727755.1"/>
    <property type="molecule type" value="Genomic_DNA"/>
</dbReference>
<dbReference type="GO" id="GO:0140114">
    <property type="term" value="P:cellular detoxification of fluoride"/>
    <property type="evidence" value="ECO:0007669"/>
    <property type="project" value="UniProtKB-UniRule"/>
</dbReference>
<evidence type="ECO:0000256" key="1">
    <source>
        <dbReference type="ARBA" id="ARBA00004651"/>
    </source>
</evidence>
<comment type="function">
    <text evidence="9 10">Fluoride-specific ion channel. Important for reducing fluoride concentration in the cell, thus reducing its toxicity.</text>
</comment>
<dbReference type="Proteomes" id="UP001165587">
    <property type="component" value="Unassembled WGS sequence"/>
</dbReference>
<comment type="activity regulation">
    <text evidence="10">Na(+) is not transported, but it plays an essential structural role and its presence is essential for fluoride channel function.</text>
</comment>
<evidence type="ECO:0000256" key="3">
    <source>
        <dbReference type="ARBA" id="ARBA00022692"/>
    </source>
</evidence>
<dbReference type="GO" id="GO:0062054">
    <property type="term" value="F:fluoride channel activity"/>
    <property type="evidence" value="ECO:0007669"/>
    <property type="project" value="UniProtKB-UniRule"/>
</dbReference>
<dbReference type="PANTHER" id="PTHR28259:SF1">
    <property type="entry name" value="FLUORIDE EXPORT PROTEIN 1-RELATED"/>
    <property type="match status" value="1"/>
</dbReference>
<keyword evidence="10" id="KW-0915">Sodium</keyword>
<keyword evidence="5 10" id="KW-0472">Membrane</keyword>
<dbReference type="PANTHER" id="PTHR28259">
    <property type="entry name" value="FLUORIDE EXPORT PROTEIN 1-RELATED"/>
    <property type="match status" value="1"/>
</dbReference>
<keyword evidence="10" id="KW-0479">Metal-binding</keyword>
<evidence type="ECO:0000313" key="11">
    <source>
        <dbReference type="EMBL" id="MCS5727755.1"/>
    </source>
</evidence>
<evidence type="ECO:0000256" key="6">
    <source>
        <dbReference type="ARBA" id="ARBA00023303"/>
    </source>
</evidence>
<comment type="subcellular location">
    <subcellularLocation>
        <location evidence="1 10">Cell membrane</location>
        <topology evidence="1 10">Multi-pass membrane protein</topology>
    </subcellularLocation>
</comment>
<dbReference type="GO" id="GO:0046872">
    <property type="term" value="F:metal ion binding"/>
    <property type="evidence" value="ECO:0007669"/>
    <property type="project" value="UniProtKB-KW"/>
</dbReference>
<dbReference type="HAMAP" id="MF_00454">
    <property type="entry name" value="FluC"/>
    <property type="match status" value="1"/>
</dbReference>
<keyword evidence="4 10" id="KW-1133">Transmembrane helix</keyword>
<comment type="similarity">
    <text evidence="7 10">Belongs to the fluoride channel Fluc/FEX (TC 1.A.43) family.</text>
</comment>
<dbReference type="InterPro" id="IPR003691">
    <property type="entry name" value="FluC"/>
</dbReference>
<evidence type="ECO:0000256" key="9">
    <source>
        <dbReference type="ARBA" id="ARBA00049940"/>
    </source>
</evidence>
<proteinExistence type="inferred from homology"/>
<dbReference type="RefSeq" id="WP_259530788.1">
    <property type="nucleotide sequence ID" value="NZ_JANLCK010000014.1"/>
</dbReference>
<dbReference type="Pfam" id="PF02537">
    <property type="entry name" value="CRCB"/>
    <property type="match status" value="1"/>
</dbReference>
<evidence type="ECO:0000256" key="8">
    <source>
        <dbReference type="ARBA" id="ARBA00035585"/>
    </source>
</evidence>
<evidence type="ECO:0000256" key="2">
    <source>
        <dbReference type="ARBA" id="ARBA00022475"/>
    </source>
</evidence>
<reference evidence="11" key="1">
    <citation type="submission" date="2022-08" db="EMBL/GenBank/DDBJ databases">
        <authorList>
            <person name="Deng Y."/>
            <person name="Han X.-F."/>
            <person name="Zhang Y.-Q."/>
        </authorList>
    </citation>
    <scope>NUCLEOTIDE SEQUENCE</scope>
    <source>
        <strain evidence="11">CPCC 203407</strain>
    </source>
</reference>
<dbReference type="GO" id="GO:0005886">
    <property type="term" value="C:plasma membrane"/>
    <property type="evidence" value="ECO:0007669"/>
    <property type="project" value="UniProtKB-SubCell"/>
</dbReference>
<accession>A0AA41XJL2</accession>
<organism evidence="11 12">
    <name type="scientific">Herbiconiux oxytropis</name>
    <dbReference type="NCBI Taxonomy" id="2970915"/>
    <lineage>
        <taxon>Bacteria</taxon>
        <taxon>Bacillati</taxon>
        <taxon>Actinomycetota</taxon>
        <taxon>Actinomycetes</taxon>
        <taxon>Micrococcales</taxon>
        <taxon>Microbacteriaceae</taxon>
        <taxon>Herbiconiux</taxon>
    </lineage>
</organism>
<evidence type="ECO:0000313" key="12">
    <source>
        <dbReference type="Proteomes" id="UP001165587"/>
    </source>
</evidence>
<keyword evidence="10" id="KW-0813">Transport</keyword>
<feature type="binding site" evidence="10">
    <location>
        <position position="79"/>
    </location>
    <ligand>
        <name>Na(+)</name>
        <dbReference type="ChEBI" id="CHEBI:29101"/>
        <note>structural</note>
    </ligand>
</feature>
<feature type="transmembrane region" description="Helical" evidence="10">
    <location>
        <begin position="36"/>
        <end position="54"/>
    </location>
</feature>
<sequence>MTPLLFAATILAGGLGAGLRYVVDTAVKNRDRTAFPWGTMVINVSGSFALGLLTGLTSAHLVGVPWLTVLGVGLLGGYTTFSTASVESVRLLLARRWAAGLINGLGMLLLATAAAYLGLALGIG</sequence>
<gene>
    <name evidence="10" type="primary">fluC</name>
    <name evidence="10" type="synonym">crcB</name>
    <name evidence="11" type="ORF">N1028_17810</name>
</gene>
<keyword evidence="3 10" id="KW-0812">Transmembrane</keyword>
<comment type="caution">
    <text evidence="11">The sequence shown here is derived from an EMBL/GenBank/DDBJ whole genome shotgun (WGS) entry which is preliminary data.</text>
</comment>
<evidence type="ECO:0000256" key="10">
    <source>
        <dbReference type="HAMAP-Rule" id="MF_00454"/>
    </source>
</evidence>
<comment type="catalytic activity">
    <reaction evidence="8">
        <text>fluoride(in) = fluoride(out)</text>
        <dbReference type="Rhea" id="RHEA:76159"/>
        <dbReference type="ChEBI" id="CHEBI:17051"/>
    </reaction>
    <physiologicalReaction direction="left-to-right" evidence="8">
        <dbReference type="Rhea" id="RHEA:76160"/>
    </physiologicalReaction>
</comment>